<gene>
    <name evidence="6" type="ORF">POTOM_001395</name>
</gene>
<feature type="compositionally biased region" description="Polar residues" evidence="4">
    <location>
        <begin position="326"/>
        <end position="338"/>
    </location>
</feature>
<sequence>MLTCIACSKQLNNESLQQRGREEDVDVAALETPRTKPAIKALTAQIKDMAVKASGAYRNCKPCSGSSSNNSNRNYAESDAASDSARFHCSYRRTGSSNSTPRMWGKEMEARLKGLSGGEGTPASVSGRTESVAFMEEDEPKEWVAQVEPGVLIAFLSLPDGGNDLKRIRFSMVLKVLICKGVIKFLWCGGGELVIKVENCGILHFHYLDHSECREMFNKWQAQRWWAENYDKVMELYNVRQFNHQAVPLPTPPRSEDESSKPESAKDSPVIPPLGKGCPHNFHLPTGMGYSPSDSLDHNPMQSHQYYDSAGLASTPKLSGIAGAKTETSSIDGSVRTSMSRESDRSEELSISNASDMETEWVEQDEPGVYITIRALPGGSRELRRVRFRSVAEKDLKKRKQGCGGKRTEPGYKNSTCRLANRREGGARKMCLPSTIQVGIPWILRAE</sequence>
<dbReference type="OrthoDB" id="10250282at2759"/>
<comment type="caution">
    <text evidence="6">The sequence shown here is derived from an EMBL/GenBank/DDBJ whole genome shotgun (WGS) entry which is preliminary data.</text>
</comment>
<proteinExistence type="inferred from homology"/>
<comment type="subcellular location">
    <subcellularLocation>
        <location evidence="1">Nucleus</location>
    </subcellularLocation>
</comment>
<reference evidence="6" key="1">
    <citation type="journal article" date="2020" name="bioRxiv">
        <title>Hybrid origin of Populus tomentosa Carr. identified through genome sequencing and phylogenomic analysis.</title>
        <authorList>
            <person name="An X."/>
            <person name="Gao K."/>
            <person name="Chen Z."/>
            <person name="Li J."/>
            <person name="Yang X."/>
            <person name="Yang X."/>
            <person name="Zhou J."/>
            <person name="Guo T."/>
            <person name="Zhao T."/>
            <person name="Huang S."/>
            <person name="Miao D."/>
            <person name="Khan W.U."/>
            <person name="Rao P."/>
            <person name="Ye M."/>
            <person name="Lei B."/>
            <person name="Liao W."/>
            <person name="Wang J."/>
            <person name="Ji L."/>
            <person name="Li Y."/>
            <person name="Guo B."/>
            <person name="Mustafa N.S."/>
            <person name="Li S."/>
            <person name="Yun Q."/>
            <person name="Keller S.R."/>
            <person name="Mao J."/>
            <person name="Zhang R."/>
            <person name="Strauss S.H."/>
        </authorList>
    </citation>
    <scope>NUCLEOTIDE SEQUENCE</scope>
    <source>
        <strain evidence="6">GM15</strain>
        <tissue evidence="6">Leaf</tissue>
    </source>
</reference>
<accession>A0A8X8DHU8</accession>
<protein>
    <recommendedName>
        <fullName evidence="5">BRX domain-containing protein</fullName>
    </recommendedName>
</protein>
<comment type="similarity">
    <text evidence="2">Belongs to the BRX family.</text>
</comment>
<dbReference type="AlphaFoldDB" id="A0A8X8DHU8"/>
<dbReference type="Proteomes" id="UP000886885">
    <property type="component" value="Chromosome 1A"/>
</dbReference>
<feature type="domain" description="BRX" evidence="5">
    <location>
        <begin position="141"/>
        <end position="238"/>
    </location>
</feature>
<evidence type="ECO:0000256" key="1">
    <source>
        <dbReference type="ARBA" id="ARBA00004123"/>
    </source>
</evidence>
<feature type="region of interest" description="Disordered" evidence="4">
    <location>
        <begin position="247"/>
        <end position="303"/>
    </location>
</feature>
<dbReference type="PANTHER" id="PTHR46058:SF2">
    <property type="entry name" value="PROTEIN BREVIS RADIX-LIKE 3"/>
    <property type="match status" value="1"/>
</dbReference>
<dbReference type="Pfam" id="PF13713">
    <property type="entry name" value="BRX_N"/>
    <property type="match status" value="1"/>
</dbReference>
<evidence type="ECO:0000256" key="3">
    <source>
        <dbReference type="ARBA" id="ARBA00023242"/>
    </source>
</evidence>
<dbReference type="InterPro" id="IPR013591">
    <property type="entry name" value="Brevis_radix_dom"/>
</dbReference>
<keyword evidence="3" id="KW-0539">Nucleus</keyword>
<keyword evidence="7" id="KW-1185">Reference proteome</keyword>
<feature type="compositionally biased region" description="Basic and acidic residues" evidence="4">
    <location>
        <begin position="254"/>
        <end position="266"/>
    </location>
</feature>
<dbReference type="Pfam" id="PF08381">
    <property type="entry name" value="BRX"/>
    <property type="match status" value="3"/>
</dbReference>
<evidence type="ECO:0000259" key="5">
    <source>
        <dbReference type="PROSITE" id="PS51514"/>
    </source>
</evidence>
<dbReference type="PANTHER" id="PTHR46058">
    <property type="entry name" value="PROTEIN BREVIS RADIX-LIKE 1"/>
    <property type="match status" value="1"/>
</dbReference>
<feature type="domain" description="BRX" evidence="5">
    <location>
        <begin position="359"/>
        <end position="411"/>
    </location>
</feature>
<dbReference type="InterPro" id="IPR044532">
    <property type="entry name" value="BRX-like"/>
</dbReference>
<name>A0A8X8DHU8_POPTO</name>
<evidence type="ECO:0000313" key="6">
    <source>
        <dbReference type="EMBL" id="KAG6792251.1"/>
    </source>
</evidence>
<feature type="region of interest" description="Disordered" evidence="4">
    <location>
        <begin position="323"/>
        <end position="360"/>
    </location>
</feature>
<dbReference type="EMBL" id="JAAWWB010000001">
    <property type="protein sequence ID" value="KAG6792251.1"/>
    <property type="molecule type" value="Genomic_DNA"/>
</dbReference>
<feature type="compositionally biased region" description="Basic and acidic residues" evidence="4">
    <location>
        <begin position="339"/>
        <end position="348"/>
    </location>
</feature>
<evidence type="ECO:0000313" key="7">
    <source>
        <dbReference type="Proteomes" id="UP000886885"/>
    </source>
</evidence>
<dbReference type="InterPro" id="IPR027988">
    <property type="entry name" value="BRX_N"/>
</dbReference>
<dbReference type="GO" id="GO:0005634">
    <property type="term" value="C:nucleus"/>
    <property type="evidence" value="ECO:0007669"/>
    <property type="project" value="UniProtKB-SubCell"/>
</dbReference>
<dbReference type="PROSITE" id="PS51514">
    <property type="entry name" value="BRX"/>
    <property type="match status" value="2"/>
</dbReference>
<organism evidence="6 7">
    <name type="scientific">Populus tomentosa</name>
    <name type="common">Chinese white poplar</name>
    <dbReference type="NCBI Taxonomy" id="118781"/>
    <lineage>
        <taxon>Eukaryota</taxon>
        <taxon>Viridiplantae</taxon>
        <taxon>Streptophyta</taxon>
        <taxon>Embryophyta</taxon>
        <taxon>Tracheophyta</taxon>
        <taxon>Spermatophyta</taxon>
        <taxon>Magnoliopsida</taxon>
        <taxon>eudicotyledons</taxon>
        <taxon>Gunneridae</taxon>
        <taxon>Pentapetalae</taxon>
        <taxon>rosids</taxon>
        <taxon>fabids</taxon>
        <taxon>Malpighiales</taxon>
        <taxon>Salicaceae</taxon>
        <taxon>Saliceae</taxon>
        <taxon>Populus</taxon>
    </lineage>
</organism>
<evidence type="ECO:0000256" key="4">
    <source>
        <dbReference type="SAM" id="MobiDB-lite"/>
    </source>
</evidence>
<evidence type="ECO:0000256" key="2">
    <source>
        <dbReference type="ARBA" id="ARBA00009057"/>
    </source>
</evidence>